<gene>
    <name evidence="2" type="ORF">ACFP81_10530</name>
</gene>
<feature type="region of interest" description="Disordered" evidence="1">
    <location>
        <begin position="1"/>
        <end position="24"/>
    </location>
</feature>
<keyword evidence="3" id="KW-1185">Reference proteome</keyword>
<sequence length="210" mass="23642">MTFTPGNNVKKKRSRQHPSTAQPLTPNQISELLSIWLGKMPPDCAAIITTGAMPSAPENRSMRDEVASASTLLMHAVNYNPATWVSPKFFEQTRMGRSIAWLQALPCDQRVPARDSAVHILKNAWPSFLAGLQDPHLNLHTIPDLWTPEEEFGPLDAPAPYLPSWRVDDEDEAIRRVARASEEFSVYSLLVTWLNDLTGYPLLDFDIYPF</sequence>
<dbReference type="Proteomes" id="UP001596297">
    <property type="component" value="Unassembled WGS sequence"/>
</dbReference>
<evidence type="ECO:0000256" key="1">
    <source>
        <dbReference type="SAM" id="MobiDB-lite"/>
    </source>
</evidence>
<name>A0ABW1YED7_9DEIO</name>
<reference evidence="3" key="1">
    <citation type="journal article" date="2019" name="Int. J. Syst. Evol. Microbiol.">
        <title>The Global Catalogue of Microorganisms (GCM) 10K type strain sequencing project: providing services to taxonomists for standard genome sequencing and annotation.</title>
        <authorList>
            <consortium name="The Broad Institute Genomics Platform"/>
            <consortium name="The Broad Institute Genome Sequencing Center for Infectious Disease"/>
            <person name="Wu L."/>
            <person name="Ma J."/>
        </authorList>
    </citation>
    <scope>NUCLEOTIDE SEQUENCE [LARGE SCALE GENOMIC DNA]</scope>
    <source>
        <strain evidence="3">CGMCC 1.15772</strain>
    </source>
</reference>
<dbReference type="RefSeq" id="WP_380083408.1">
    <property type="nucleotide sequence ID" value="NZ_JBHSWD010000001.1"/>
</dbReference>
<organism evidence="2 3">
    <name type="scientific">Deinococcus lacus</name>
    <dbReference type="NCBI Taxonomy" id="392561"/>
    <lineage>
        <taxon>Bacteria</taxon>
        <taxon>Thermotogati</taxon>
        <taxon>Deinococcota</taxon>
        <taxon>Deinococci</taxon>
        <taxon>Deinococcales</taxon>
        <taxon>Deinococcaceae</taxon>
        <taxon>Deinococcus</taxon>
    </lineage>
</organism>
<protein>
    <submittedName>
        <fullName evidence="2">Uncharacterized protein</fullName>
    </submittedName>
</protein>
<comment type="caution">
    <text evidence="2">The sequence shown here is derived from an EMBL/GenBank/DDBJ whole genome shotgun (WGS) entry which is preliminary data.</text>
</comment>
<accession>A0ABW1YED7</accession>
<dbReference type="EMBL" id="JBHSWD010000001">
    <property type="protein sequence ID" value="MFC6592383.1"/>
    <property type="molecule type" value="Genomic_DNA"/>
</dbReference>
<proteinExistence type="predicted"/>
<evidence type="ECO:0000313" key="3">
    <source>
        <dbReference type="Proteomes" id="UP001596297"/>
    </source>
</evidence>
<evidence type="ECO:0000313" key="2">
    <source>
        <dbReference type="EMBL" id="MFC6592383.1"/>
    </source>
</evidence>